<gene>
    <name evidence="9" type="ORF">CR513_26061</name>
</gene>
<organism evidence="9 10">
    <name type="scientific">Mucuna pruriens</name>
    <name type="common">Velvet bean</name>
    <name type="synonym">Dolichos pruriens</name>
    <dbReference type="NCBI Taxonomy" id="157652"/>
    <lineage>
        <taxon>Eukaryota</taxon>
        <taxon>Viridiplantae</taxon>
        <taxon>Streptophyta</taxon>
        <taxon>Embryophyta</taxon>
        <taxon>Tracheophyta</taxon>
        <taxon>Spermatophyta</taxon>
        <taxon>Magnoliopsida</taxon>
        <taxon>eudicotyledons</taxon>
        <taxon>Gunneridae</taxon>
        <taxon>Pentapetalae</taxon>
        <taxon>rosids</taxon>
        <taxon>fabids</taxon>
        <taxon>Fabales</taxon>
        <taxon>Fabaceae</taxon>
        <taxon>Papilionoideae</taxon>
        <taxon>50 kb inversion clade</taxon>
        <taxon>NPAAA clade</taxon>
        <taxon>indigoferoid/millettioid clade</taxon>
        <taxon>Phaseoleae</taxon>
        <taxon>Mucuna</taxon>
    </lineage>
</organism>
<evidence type="ECO:0000256" key="3">
    <source>
        <dbReference type="ARBA" id="ARBA00022722"/>
    </source>
</evidence>
<keyword evidence="3" id="KW-0540">Nuclease</keyword>
<dbReference type="AlphaFoldDB" id="A0A371GMY9"/>
<feature type="non-terminal residue" evidence="9">
    <location>
        <position position="1"/>
    </location>
</feature>
<comment type="caution">
    <text evidence="9">The sequence shown here is derived from an EMBL/GenBank/DDBJ whole genome shotgun (WGS) entry which is preliminary data.</text>
</comment>
<keyword evidence="6" id="KW-0695">RNA-directed DNA polymerase</keyword>
<dbReference type="SUPFAM" id="SSF56672">
    <property type="entry name" value="DNA/RNA polymerases"/>
    <property type="match status" value="1"/>
</dbReference>
<protein>
    <recommendedName>
        <fullName evidence="11">Retrotransposon gag domain-containing protein</fullName>
    </recommendedName>
</protein>
<dbReference type="GO" id="GO:0016787">
    <property type="term" value="F:hydrolase activity"/>
    <property type="evidence" value="ECO:0007669"/>
    <property type="project" value="UniProtKB-KW"/>
</dbReference>
<dbReference type="InterPro" id="IPR043502">
    <property type="entry name" value="DNA/RNA_pol_sf"/>
</dbReference>
<dbReference type="PANTHER" id="PTHR33223">
    <property type="entry name" value="CCHC-TYPE DOMAIN-CONTAINING PROTEIN"/>
    <property type="match status" value="1"/>
</dbReference>
<feature type="domain" description="Reverse transcriptase RNase H-like" evidence="8">
    <location>
        <begin position="561"/>
        <end position="604"/>
    </location>
</feature>
<evidence type="ECO:0000256" key="4">
    <source>
        <dbReference type="ARBA" id="ARBA00022759"/>
    </source>
</evidence>
<keyword evidence="1" id="KW-0808">Transferase</keyword>
<keyword evidence="2" id="KW-0548">Nucleotidyltransferase</keyword>
<dbReference type="InterPro" id="IPR041373">
    <property type="entry name" value="RT_RNaseH"/>
</dbReference>
<evidence type="ECO:0000259" key="7">
    <source>
        <dbReference type="Pfam" id="PF03732"/>
    </source>
</evidence>
<dbReference type="OrthoDB" id="1414696at2759"/>
<dbReference type="GO" id="GO:0003964">
    <property type="term" value="F:RNA-directed DNA polymerase activity"/>
    <property type="evidence" value="ECO:0007669"/>
    <property type="project" value="UniProtKB-KW"/>
</dbReference>
<dbReference type="Pfam" id="PF17917">
    <property type="entry name" value="RT_RNaseH"/>
    <property type="match status" value="1"/>
</dbReference>
<evidence type="ECO:0000259" key="8">
    <source>
        <dbReference type="Pfam" id="PF17917"/>
    </source>
</evidence>
<dbReference type="Proteomes" id="UP000257109">
    <property type="component" value="Unassembled WGS sequence"/>
</dbReference>
<dbReference type="Gene3D" id="3.10.10.10">
    <property type="entry name" value="HIV Type 1 Reverse Transcriptase, subunit A, domain 1"/>
    <property type="match status" value="1"/>
</dbReference>
<dbReference type="GO" id="GO:0004519">
    <property type="term" value="F:endonuclease activity"/>
    <property type="evidence" value="ECO:0007669"/>
    <property type="project" value="UniProtKB-KW"/>
</dbReference>
<evidence type="ECO:0000313" key="9">
    <source>
        <dbReference type="EMBL" id="RDX91886.1"/>
    </source>
</evidence>
<name>A0A371GMY9_MUCPR</name>
<keyword evidence="5" id="KW-0378">Hydrolase</keyword>
<evidence type="ECO:0000256" key="2">
    <source>
        <dbReference type="ARBA" id="ARBA00022695"/>
    </source>
</evidence>
<accession>A0A371GMY9</accession>
<dbReference type="PANTHER" id="PTHR33223:SF3">
    <property type="match status" value="1"/>
</dbReference>
<reference evidence="9" key="1">
    <citation type="submission" date="2018-05" db="EMBL/GenBank/DDBJ databases">
        <title>Draft genome of Mucuna pruriens seed.</title>
        <authorList>
            <person name="Nnadi N.E."/>
            <person name="Vos R."/>
            <person name="Hasami M.H."/>
            <person name="Devisetty U.K."/>
            <person name="Aguiy J.C."/>
        </authorList>
    </citation>
    <scope>NUCLEOTIDE SEQUENCE [LARGE SCALE GENOMIC DNA]</scope>
    <source>
        <strain evidence="9">JCA_2017</strain>
    </source>
</reference>
<dbReference type="InterPro" id="IPR005162">
    <property type="entry name" value="Retrotrans_gag_dom"/>
</dbReference>
<evidence type="ECO:0000313" key="10">
    <source>
        <dbReference type="Proteomes" id="UP000257109"/>
    </source>
</evidence>
<feature type="domain" description="Retrotransposon gag" evidence="7">
    <location>
        <begin position="120"/>
        <end position="208"/>
    </location>
</feature>
<dbReference type="EMBL" id="QJKJ01005010">
    <property type="protein sequence ID" value="RDX91886.1"/>
    <property type="molecule type" value="Genomic_DNA"/>
</dbReference>
<sequence length="814" mass="93012">MDSPSERDHFLVNPTPSKVLPHICIAQQEPSLAQQMEPERALTMFSHLAGSFVSNYASSAFASDPTNSADFDLSNFGSHSGFDFDFGVGEDPYKHLKEFHVVCSTMRPHGIHEDYIKMKAFLFSLDGAAKDWLYLQLVLFNTWGDMKRMFLEKFFLASKTTSIRKEISCLSQHTSVTLYEYWERFNKLFETCPHHQISEQLLIQYFYEMLMLMDKSMIDAASGGALMDKTPIVARNLISNMVGNTQQFGVKGYAASKVLAIGKHHISLPAKVCYICTSIEHPTDACPILQEIEPNSAEVVGLISGQRYGGQFACAIADQNNSIPFPIRTVQARKFELDEELLQMSRKEEINIPLLEAIKQILKYAKFLKELCTHKRNKLKGDVEMGRIIFALIKSEQVFALIQPAMPKKYKNPSTFTVPCTIGECSFANAMLDLGALINLTLNACVMEPPAFELKPLLDHLKYAYLEDDQKLPVIIANNLQSEQEESWLVCIDYRKLNQETRRDHFPLPFIDQALEGLVGYMQIHIALTYQHKTTFTILFGTFSYNRMLFNLCNIQAPSKDKFHSYLLGSKIVIFFDHAALNFLLKKPNAKPILIHWMLLLQEFYIEIKDKSGVENLIADHLSIIEGRIDPLPIRDDFPYEFGVPKALINDQGSHFCNKTMSTLLEKYNLAFEQAGEERKLQLQELEEFRLEAYENSKIYKEKVKHFHDSMILRKEFKMGQKVLLFNSRLKLIAGKLHSKWDGPFVITNVFPYSAIEISNEATDKTFKVNGQQLKLFHECPIMMEGDVEDLSLVKPTLSKTSKLDNHDSLGKLR</sequence>
<dbReference type="Pfam" id="PF03732">
    <property type="entry name" value="Retrotrans_gag"/>
    <property type="match status" value="1"/>
</dbReference>
<proteinExistence type="predicted"/>
<evidence type="ECO:0000256" key="1">
    <source>
        <dbReference type="ARBA" id="ARBA00022679"/>
    </source>
</evidence>
<keyword evidence="10" id="KW-1185">Reference proteome</keyword>
<keyword evidence="4" id="KW-0255">Endonuclease</keyword>
<evidence type="ECO:0000256" key="6">
    <source>
        <dbReference type="ARBA" id="ARBA00022918"/>
    </source>
</evidence>
<evidence type="ECO:0008006" key="11">
    <source>
        <dbReference type="Google" id="ProtNLM"/>
    </source>
</evidence>
<evidence type="ECO:0000256" key="5">
    <source>
        <dbReference type="ARBA" id="ARBA00022801"/>
    </source>
</evidence>